<dbReference type="Pfam" id="PF00535">
    <property type="entry name" value="Glycos_transf_2"/>
    <property type="match status" value="1"/>
</dbReference>
<reference evidence="2 3" key="1">
    <citation type="submission" date="2019-09" db="EMBL/GenBank/DDBJ databases">
        <title>H2 Metabolism Revealed by Metagenomic Analysis in Subglacial Sediment of East Antarctica.</title>
        <authorList>
            <person name="Yang Z."/>
            <person name="Zhang Y."/>
            <person name="Lv Y."/>
            <person name="Yan W."/>
            <person name="Xiao X."/>
            <person name="Sun B."/>
            <person name="Ma H."/>
        </authorList>
    </citation>
    <scope>NUCLEOTIDE SEQUENCE [LARGE SCALE GENOMIC DNA]</scope>
    <source>
        <strain evidence="2">Bin2_2</strain>
    </source>
</reference>
<proteinExistence type="predicted"/>
<feature type="domain" description="Glycosyltransferase 2-like" evidence="1">
    <location>
        <begin position="10"/>
        <end position="137"/>
    </location>
</feature>
<protein>
    <submittedName>
        <fullName evidence="2">Glycosyltransferase</fullName>
    </submittedName>
</protein>
<dbReference type="AlphaFoldDB" id="A0A7C9K946"/>
<sequence length="322" mass="36729">MDNFDPELITVVMPCYNAMPYVDEAMQSVLGQSYPHIELIVVDDGSTDGSTEVLQRLAVKHPERITILYQNRAGPFVARNQALAHANGNYIAFLDADDTWHPDALRLMHTALVAGNADVAYCSWQNIGVASTDPNPVIPPDLAPGEAAAYLMEDHSWPINSVLVRRHLIDELRGFSERAPTAMDYDLWLRMLARQPSLVRVTDVLAFYRRYPRGDAHIPHWQQVFDAVAVRHDLARHHPELVARYTASHLDELIYGPLLREAYRSHWRNDTESARRLFRRAFRKADWKAVDLKHLIASLLPAPLYRSLVDRVTRRRSTRIAG</sequence>
<comment type="caution">
    <text evidence="2">The sequence shown here is derived from an EMBL/GenBank/DDBJ whole genome shotgun (WGS) entry which is preliminary data.</text>
</comment>
<evidence type="ECO:0000313" key="2">
    <source>
        <dbReference type="EMBL" id="NDP46992.1"/>
    </source>
</evidence>
<dbReference type="PANTHER" id="PTHR22916:SF3">
    <property type="entry name" value="UDP-GLCNAC:BETAGAL BETA-1,3-N-ACETYLGLUCOSAMINYLTRANSFERASE-LIKE PROTEIN 1"/>
    <property type="match status" value="1"/>
</dbReference>
<keyword evidence="2" id="KW-0808">Transferase</keyword>
<dbReference type="GO" id="GO:0016758">
    <property type="term" value="F:hexosyltransferase activity"/>
    <property type="evidence" value="ECO:0007669"/>
    <property type="project" value="UniProtKB-ARBA"/>
</dbReference>
<dbReference type="Gene3D" id="3.90.550.10">
    <property type="entry name" value="Spore Coat Polysaccharide Biosynthesis Protein SpsA, Chain A"/>
    <property type="match status" value="1"/>
</dbReference>
<gene>
    <name evidence="2" type="ORF">GZ085_01120</name>
</gene>
<name>A0A7C9K946_9PROT</name>
<dbReference type="Proteomes" id="UP000483432">
    <property type="component" value="Unassembled WGS sequence"/>
</dbReference>
<evidence type="ECO:0000259" key="1">
    <source>
        <dbReference type="Pfam" id="PF00535"/>
    </source>
</evidence>
<dbReference type="EMBL" id="JAAFGW010000008">
    <property type="protein sequence ID" value="NDP46992.1"/>
    <property type="molecule type" value="Genomic_DNA"/>
</dbReference>
<dbReference type="InterPro" id="IPR029044">
    <property type="entry name" value="Nucleotide-diphossugar_trans"/>
</dbReference>
<dbReference type="PANTHER" id="PTHR22916">
    <property type="entry name" value="GLYCOSYLTRANSFERASE"/>
    <property type="match status" value="1"/>
</dbReference>
<dbReference type="InterPro" id="IPR001173">
    <property type="entry name" value="Glyco_trans_2-like"/>
</dbReference>
<dbReference type="SUPFAM" id="SSF53448">
    <property type="entry name" value="Nucleotide-diphospho-sugar transferases"/>
    <property type="match status" value="1"/>
</dbReference>
<accession>A0A7C9K946</accession>
<organism evidence="2 3">
    <name type="scientific">Sulfuriferula multivorans</name>
    <dbReference type="NCBI Taxonomy" id="1559896"/>
    <lineage>
        <taxon>Bacteria</taxon>
        <taxon>Pseudomonadati</taxon>
        <taxon>Pseudomonadota</taxon>
        <taxon>Betaproteobacteria</taxon>
        <taxon>Nitrosomonadales</taxon>
        <taxon>Sulfuricellaceae</taxon>
        <taxon>Sulfuriferula</taxon>
    </lineage>
</organism>
<evidence type="ECO:0000313" key="3">
    <source>
        <dbReference type="Proteomes" id="UP000483432"/>
    </source>
</evidence>